<dbReference type="Pfam" id="PF13245">
    <property type="entry name" value="AAA_19"/>
    <property type="match status" value="1"/>
</dbReference>
<keyword evidence="5" id="KW-0547">Nucleotide-binding</keyword>
<keyword evidence="9" id="KW-0051">Antiviral defense</keyword>
<dbReference type="InterPro" id="IPR050547">
    <property type="entry name" value="DEAD_box_RNA_helicases"/>
</dbReference>
<dbReference type="GO" id="GO:0003723">
    <property type="term" value="F:RNA binding"/>
    <property type="evidence" value="ECO:0007669"/>
    <property type="project" value="TreeGrafter"/>
</dbReference>
<dbReference type="EMBL" id="PXYV01000061">
    <property type="protein sequence ID" value="PSR20483.1"/>
    <property type="molecule type" value="Genomic_DNA"/>
</dbReference>
<evidence type="ECO:0000313" key="11">
    <source>
        <dbReference type="EMBL" id="PSR20483.1"/>
    </source>
</evidence>
<dbReference type="NCBIfam" id="TIGR01596">
    <property type="entry name" value="cas3_HD"/>
    <property type="match status" value="1"/>
</dbReference>
<dbReference type="Pfam" id="PF18019">
    <property type="entry name" value="Cas3_HD"/>
    <property type="match status" value="1"/>
</dbReference>
<evidence type="ECO:0000256" key="9">
    <source>
        <dbReference type="ARBA" id="ARBA00023118"/>
    </source>
</evidence>
<dbReference type="GO" id="GO:0003724">
    <property type="term" value="F:RNA helicase activity"/>
    <property type="evidence" value="ECO:0007669"/>
    <property type="project" value="TreeGrafter"/>
</dbReference>
<dbReference type="GO" id="GO:0004519">
    <property type="term" value="F:endonuclease activity"/>
    <property type="evidence" value="ECO:0007669"/>
    <property type="project" value="UniProtKB-KW"/>
</dbReference>
<evidence type="ECO:0000256" key="2">
    <source>
        <dbReference type="ARBA" id="ARBA00009046"/>
    </source>
</evidence>
<evidence type="ECO:0000259" key="10">
    <source>
        <dbReference type="PROSITE" id="PS51643"/>
    </source>
</evidence>
<dbReference type="GO" id="GO:0016787">
    <property type="term" value="F:hydrolase activity"/>
    <property type="evidence" value="ECO:0007669"/>
    <property type="project" value="UniProtKB-KW"/>
</dbReference>
<dbReference type="NCBIfam" id="TIGR01587">
    <property type="entry name" value="cas3_core"/>
    <property type="match status" value="1"/>
</dbReference>
<dbReference type="CDD" id="cd09641">
    <property type="entry name" value="Cas3''_I"/>
    <property type="match status" value="1"/>
</dbReference>
<name>A0A2T2WE27_9FIRM</name>
<accession>A0A2T2WE27</accession>
<dbReference type="InterPro" id="IPR038257">
    <property type="entry name" value="CRISPR-assoc_Cas3_HD_sf"/>
</dbReference>
<evidence type="ECO:0000256" key="5">
    <source>
        <dbReference type="ARBA" id="ARBA00022741"/>
    </source>
</evidence>
<keyword evidence="6" id="KW-0378">Hydrolase</keyword>
<dbReference type="GO" id="GO:0046872">
    <property type="term" value="F:metal ion binding"/>
    <property type="evidence" value="ECO:0007669"/>
    <property type="project" value="UniProtKB-KW"/>
</dbReference>
<evidence type="ECO:0000256" key="7">
    <source>
        <dbReference type="ARBA" id="ARBA00022806"/>
    </source>
</evidence>
<dbReference type="PROSITE" id="PS51643">
    <property type="entry name" value="HD_CAS3"/>
    <property type="match status" value="1"/>
</dbReference>
<gene>
    <name evidence="11" type="ORF">C7B45_14795</name>
</gene>
<dbReference type="InterPro" id="IPR014001">
    <property type="entry name" value="Helicase_ATP-bd"/>
</dbReference>
<comment type="similarity">
    <text evidence="1">In the N-terminal section; belongs to the CRISPR-associated nuclease Cas3-HD family.</text>
</comment>
<dbReference type="AlphaFoldDB" id="A0A2T2WE27"/>
<proteinExistence type="inferred from homology"/>
<evidence type="ECO:0000256" key="6">
    <source>
        <dbReference type="ARBA" id="ARBA00022801"/>
    </source>
</evidence>
<sequence length="840" mass="94006">MVFRALCDLPAIARTLRFAAKREISPENLDRLAFLAGMHDVGKANLGFQFKVLDQYAPQAGHVRELAPLLDPECSDDALREKFLATLPPDMISWFEDDASAYSYFMAAFSHHGQPLRFQGETSGNFFRARDEWWQPYNGLDPFQAVEQVIRWLVKAFPRVKSSSAPLPVAAPFHHRIAGLIMLADWLGSHPDWFPVNSVTFPERWNHNGEVIPELLRRVGLDVSYLRPVLISGPKDFRQRFGYSPRAVQILIEQLTPDREETRLCVIESETGSGKTEAVLNWFCTLFAAGKVDSLYFALPTRVAAQELHQRVAATIERWFPDPTLRPLTILAVPRYPDPPNVPEASALPIPDGHTLWTEPDTPYEEDMRLWAAERPKRFLAATVAVGTIDQALLSIVQTRHAHLRSICLDRALLVVDEVHASDIYMSRLLEDLLDHHLNTGGCVVLLSATLGARARTRFVLGRNRSANVPSLSQAIALPYPLITLRDGTGLTLISASAPKVVTFQVVPSFFSPEVLADEVGRALDAGARVLVVMNTVGRAISFFRALETHPEIGPDRLFRCQGVPAPHHGRFAPADRVILDHAVTEIFGAKSLIRSMLLIGTQTLEQSLDIDADLLVTDLCPADVLLQRVGRLHRHDKNRPPGFERPRCIVLTPREDLVEALDERGFVKPHYRREGMGSVYEDLRMLELTRRLLLEGSFTIPRDNRRLVEGTTHPEALASLDAMRWDRHGQLIEGQALAQKLAAGSAAATFDEYFGQFTFSESGGKIATRLGADSVRLPLSAPFRSPFGQILREIIIPGHMRPKELVDRVMVEEDDTEGRLLRCAGRQFRYSRVGLEAVQ</sequence>
<dbReference type="InterPro" id="IPR006474">
    <property type="entry name" value="Helicase_Cas3_CRISPR-ass_core"/>
</dbReference>
<dbReference type="InterPro" id="IPR006483">
    <property type="entry name" value="CRISPR-assoc_Cas3_HD"/>
</dbReference>
<comment type="similarity">
    <text evidence="2">In the central section; belongs to the CRISPR-associated helicase Cas3 family.</text>
</comment>
<reference evidence="11 12" key="1">
    <citation type="journal article" date="2014" name="BMC Genomics">
        <title>Comparison of environmental and isolate Sulfobacillus genomes reveals diverse carbon, sulfur, nitrogen, and hydrogen metabolisms.</title>
        <authorList>
            <person name="Justice N.B."/>
            <person name="Norman A."/>
            <person name="Brown C.T."/>
            <person name="Singh A."/>
            <person name="Thomas B.C."/>
            <person name="Banfield J.F."/>
        </authorList>
    </citation>
    <scope>NUCLEOTIDE SEQUENCE [LARGE SCALE GENOMIC DNA]</scope>
    <source>
        <strain evidence="11">AMDSBA3</strain>
    </source>
</reference>
<dbReference type="InterPro" id="IPR054712">
    <property type="entry name" value="Cas3-like_dom"/>
</dbReference>
<keyword evidence="8" id="KW-0067">ATP-binding</keyword>
<evidence type="ECO:0000256" key="1">
    <source>
        <dbReference type="ARBA" id="ARBA00006847"/>
    </source>
</evidence>
<evidence type="ECO:0000256" key="8">
    <source>
        <dbReference type="ARBA" id="ARBA00022840"/>
    </source>
</evidence>
<evidence type="ECO:0000256" key="3">
    <source>
        <dbReference type="ARBA" id="ARBA00022722"/>
    </source>
</evidence>
<organism evidence="11 12">
    <name type="scientific">Sulfobacillus acidophilus</name>
    <dbReference type="NCBI Taxonomy" id="53633"/>
    <lineage>
        <taxon>Bacteria</taxon>
        <taxon>Bacillati</taxon>
        <taxon>Bacillota</taxon>
        <taxon>Clostridia</taxon>
        <taxon>Eubacteriales</taxon>
        <taxon>Clostridiales Family XVII. Incertae Sedis</taxon>
        <taxon>Sulfobacillus</taxon>
    </lineage>
</organism>
<evidence type="ECO:0000313" key="12">
    <source>
        <dbReference type="Proteomes" id="UP000241848"/>
    </source>
</evidence>
<dbReference type="GO" id="GO:0005524">
    <property type="term" value="F:ATP binding"/>
    <property type="evidence" value="ECO:0007669"/>
    <property type="project" value="UniProtKB-KW"/>
</dbReference>
<dbReference type="SMART" id="SM00487">
    <property type="entry name" value="DEXDc"/>
    <property type="match status" value="1"/>
</dbReference>
<keyword evidence="11" id="KW-0255">Endonuclease</keyword>
<dbReference type="Proteomes" id="UP000241848">
    <property type="component" value="Unassembled WGS sequence"/>
</dbReference>
<evidence type="ECO:0000256" key="4">
    <source>
        <dbReference type="ARBA" id="ARBA00022723"/>
    </source>
</evidence>
<dbReference type="GO" id="GO:0051607">
    <property type="term" value="P:defense response to virus"/>
    <property type="evidence" value="ECO:0007669"/>
    <property type="project" value="UniProtKB-KW"/>
</dbReference>
<dbReference type="PANTHER" id="PTHR47963">
    <property type="entry name" value="DEAD-BOX ATP-DEPENDENT RNA HELICASE 47, MITOCHONDRIAL"/>
    <property type="match status" value="1"/>
</dbReference>
<dbReference type="PANTHER" id="PTHR47963:SF9">
    <property type="entry name" value="CRISPR-ASSOCIATED ENDONUCLEASE_HELICASE CAS3"/>
    <property type="match status" value="1"/>
</dbReference>
<protein>
    <submittedName>
        <fullName evidence="11">CRISPR-associated helicase/endonuclease Cas3</fullName>
    </submittedName>
</protein>
<keyword evidence="7" id="KW-0347">Helicase</keyword>
<feature type="domain" description="HD Cas3-type" evidence="10">
    <location>
        <begin position="1"/>
        <end position="187"/>
    </location>
</feature>
<keyword evidence="4" id="KW-0479">Metal-binding</keyword>
<dbReference type="InterPro" id="IPR027417">
    <property type="entry name" value="P-loop_NTPase"/>
</dbReference>
<dbReference type="Pfam" id="PF22590">
    <property type="entry name" value="Cas3-like_C_2"/>
    <property type="match status" value="1"/>
</dbReference>
<dbReference type="Gene3D" id="3.40.50.300">
    <property type="entry name" value="P-loop containing nucleotide triphosphate hydrolases"/>
    <property type="match status" value="2"/>
</dbReference>
<dbReference type="Gene3D" id="1.10.3210.30">
    <property type="match status" value="1"/>
</dbReference>
<dbReference type="SUPFAM" id="SSF52540">
    <property type="entry name" value="P-loop containing nucleoside triphosphate hydrolases"/>
    <property type="match status" value="1"/>
</dbReference>
<keyword evidence="3" id="KW-0540">Nuclease</keyword>
<comment type="caution">
    <text evidence="11">The sequence shown here is derived from an EMBL/GenBank/DDBJ whole genome shotgun (WGS) entry which is preliminary data.</text>
</comment>